<feature type="compositionally biased region" description="Low complexity" evidence="1">
    <location>
        <begin position="88"/>
        <end position="97"/>
    </location>
</feature>
<evidence type="ECO:0000313" key="2">
    <source>
        <dbReference type="EMBL" id="MDD7966487.1"/>
    </source>
</evidence>
<reference evidence="2 3" key="1">
    <citation type="submission" date="2023-02" db="EMBL/GenBank/DDBJ databases">
        <title>Genome sequencing required for Actinomycetospora new species description.</title>
        <authorList>
            <person name="Saimee Y."/>
            <person name="Duangmal K."/>
        </authorList>
    </citation>
    <scope>NUCLEOTIDE SEQUENCE [LARGE SCALE GENOMIC DNA]</scope>
    <source>
        <strain evidence="2 3">DW7H6</strain>
    </source>
</reference>
<feature type="compositionally biased region" description="Acidic residues" evidence="1">
    <location>
        <begin position="247"/>
        <end position="268"/>
    </location>
</feature>
<feature type="compositionally biased region" description="Low complexity" evidence="1">
    <location>
        <begin position="290"/>
        <end position="300"/>
    </location>
</feature>
<evidence type="ECO:0000313" key="3">
    <source>
        <dbReference type="Proteomes" id="UP001300763"/>
    </source>
</evidence>
<dbReference type="Proteomes" id="UP001300763">
    <property type="component" value="Unassembled WGS sequence"/>
</dbReference>
<name>A0ABT5SUF3_9PSEU</name>
<comment type="caution">
    <text evidence="2">The sequence shown here is derived from an EMBL/GenBank/DDBJ whole genome shotgun (WGS) entry which is preliminary data.</text>
</comment>
<dbReference type="RefSeq" id="WP_274201000.1">
    <property type="nucleotide sequence ID" value="NZ_JAQZAO010000005.1"/>
</dbReference>
<protein>
    <submittedName>
        <fullName evidence="2">Uncharacterized protein</fullName>
    </submittedName>
</protein>
<evidence type="ECO:0000256" key="1">
    <source>
        <dbReference type="SAM" id="MobiDB-lite"/>
    </source>
</evidence>
<keyword evidence="3" id="KW-1185">Reference proteome</keyword>
<feature type="region of interest" description="Disordered" evidence="1">
    <location>
        <begin position="227"/>
        <end position="376"/>
    </location>
</feature>
<proteinExistence type="predicted"/>
<feature type="region of interest" description="Disordered" evidence="1">
    <location>
        <begin position="70"/>
        <end position="97"/>
    </location>
</feature>
<feature type="compositionally biased region" description="Acidic residues" evidence="1">
    <location>
        <begin position="301"/>
        <end position="328"/>
    </location>
</feature>
<accession>A0ABT5SUF3</accession>
<organism evidence="2 3">
    <name type="scientific">Actinomycetospora lemnae</name>
    <dbReference type="NCBI Taxonomy" id="3019891"/>
    <lineage>
        <taxon>Bacteria</taxon>
        <taxon>Bacillati</taxon>
        <taxon>Actinomycetota</taxon>
        <taxon>Actinomycetes</taxon>
        <taxon>Pseudonocardiales</taxon>
        <taxon>Pseudonocardiaceae</taxon>
        <taxon>Actinomycetospora</taxon>
    </lineage>
</organism>
<gene>
    <name evidence="2" type="ORF">PGB27_14190</name>
</gene>
<feature type="compositionally biased region" description="Low complexity" evidence="1">
    <location>
        <begin position="341"/>
        <end position="376"/>
    </location>
</feature>
<sequence>MTSEDYGRTPPMVSDAVASWFDDVFRIYGEVIDSQRRLAVALVKASAPVLDVGEKTGEKVADGAERLSAKVQARRSRGDAAPGVSGGPARPVAPAEPVDPAEAVVPVVVADLGDRAGVEPEDVDTGREWVDAPVDVAGVGDVEDVEIDEVEGLEDAEALEDAAVLEDAADDTEGDLVEMDLDEADVVDTERDEMEAGGGTVAGETGGGDVVTGVLAVDAGVGSVDTADTADAQAGDRDESAVGAGDTGEETGEDTGEETGEETGEDTGEVIAALDLGPDVPADAEDAGAADDAGTVTVADDLTDAGSTEDAEDTDAGSAEDTDAGSAEDTDRRERRRASGARRSSGSSGTSRPARRTSGNRSSSSRSGSSSGGTSR</sequence>
<dbReference type="EMBL" id="JAQZAO010000005">
    <property type="protein sequence ID" value="MDD7966487.1"/>
    <property type="molecule type" value="Genomic_DNA"/>
</dbReference>